<dbReference type="GO" id="GO:0000076">
    <property type="term" value="P:DNA replication checkpoint signaling"/>
    <property type="evidence" value="ECO:0007669"/>
    <property type="project" value="TreeGrafter"/>
</dbReference>
<comment type="caution">
    <text evidence="4">The sequence shown here is derived from an EMBL/GenBank/DDBJ whole genome shotgun (WGS) entry which is preliminary data.</text>
</comment>
<comment type="similarity">
    <text evidence="1 2">Belongs to the rad9 family.</text>
</comment>
<comment type="function">
    <text evidence="2">Acts in DNA repair and mutagenesis. Involved in promoting resistance to ionizing radiation and UV light, as well as regulating cell cycle progression after irradiation.</text>
</comment>
<dbReference type="Gene3D" id="3.70.10.10">
    <property type="match status" value="1"/>
</dbReference>
<evidence type="ECO:0000256" key="3">
    <source>
        <dbReference type="SAM" id="MobiDB-lite"/>
    </source>
</evidence>
<sequence length="478" mass="53513">MVLLNFTLSEEGVAVLHDALACIYKFSDDVCMEARKDKLTLTALNISKSAYVCFTFASNRFFSRYKFEGSAQYRERFFCQLYIRSLISVFRVRQGGDPTARDRDPTIERCDVAIDDGPGKKSRLVARIAYRNGITASHSLPFEVKAPTYAKFNKSEAGNRWAIASRTLRQLMDHFGPGIELLDINSDDEACIMNFTCFTEKVTKRGANSNEAVLKKPLHTNIAVDMEEFDDIQVQDKLHIIISVKDFRAILQHAQTTSGELSSCYSEPGRPMKLSYGGDGVLYEFILMTIGEKDASAQKHKSSRSAAQKATRPELEAASRRSSSVANANPNQAQAPPPAVTGDQQQAQDAFRKPSTQRTQIRSRQPRFEIRPSPMPPPATDRSESLFVNQADDDRLWEPVNPDADEEEDLDNGRLEWHTATGSEPPDFRISSFLPPQVEPQSAAPDRAPDEELPDRIPAGLEPTQRLSQVRRFGLFSP</sequence>
<dbReference type="AlphaFoldDB" id="A0AAN6N395"/>
<dbReference type="PIRSF" id="PIRSF009303">
    <property type="entry name" value="Cell_cycle_RAD9"/>
    <property type="match status" value="1"/>
</dbReference>
<evidence type="ECO:0000313" key="4">
    <source>
        <dbReference type="EMBL" id="KAK3938371.1"/>
    </source>
</evidence>
<dbReference type="GO" id="GO:0031573">
    <property type="term" value="P:mitotic intra-S DNA damage checkpoint signaling"/>
    <property type="evidence" value="ECO:0007669"/>
    <property type="project" value="TreeGrafter"/>
</dbReference>
<reference evidence="5" key="1">
    <citation type="journal article" date="2023" name="Mol. Phylogenet. Evol.">
        <title>Genome-scale phylogeny and comparative genomics of the fungal order Sordariales.</title>
        <authorList>
            <person name="Hensen N."/>
            <person name="Bonometti L."/>
            <person name="Westerberg I."/>
            <person name="Brannstrom I.O."/>
            <person name="Guillou S."/>
            <person name="Cros-Aarteil S."/>
            <person name="Calhoun S."/>
            <person name="Haridas S."/>
            <person name="Kuo A."/>
            <person name="Mondo S."/>
            <person name="Pangilinan J."/>
            <person name="Riley R."/>
            <person name="LaButti K."/>
            <person name="Andreopoulos B."/>
            <person name="Lipzen A."/>
            <person name="Chen C."/>
            <person name="Yan M."/>
            <person name="Daum C."/>
            <person name="Ng V."/>
            <person name="Clum A."/>
            <person name="Steindorff A."/>
            <person name="Ohm R.A."/>
            <person name="Martin F."/>
            <person name="Silar P."/>
            <person name="Natvig D.O."/>
            <person name="Lalanne C."/>
            <person name="Gautier V."/>
            <person name="Ament-Velasquez S.L."/>
            <person name="Kruys A."/>
            <person name="Hutchinson M.I."/>
            <person name="Powell A.J."/>
            <person name="Barry K."/>
            <person name="Miller A.N."/>
            <person name="Grigoriev I.V."/>
            <person name="Debuchy R."/>
            <person name="Gladieux P."/>
            <person name="Hiltunen Thoren M."/>
            <person name="Johannesson H."/>
        </authorList>
    </citation>
    <scope>NUCLEOTIDE SEQUENCE [LARGE SCALE GENOMIC DNA]</scope>
    <source>
        <strain evidence="5">CBS 340.73</strain>
    </source>
</reference>
<dbReference type="InterPro" id="IPR046938">
    <property type="entry name" value="DNA_clamp_sf"/>
</dbReference>
<protein>
    <recommendedName>
        <fullName evidence="2">DNA repair protein rad9</fullName>
    </recommendedName>
</protein>
<feature type="compositionally biased region" description="Low complexity" evidence="3">
    <location>
        <begin position="320"/>
        <end position="334"/>
    </location>
</feature>
<gene>
    <name evidence="4" type="ORF">QBC46DRAFT_390476</name>
</gene>
<dbReference type="PANTHER" id="PTHR15237:SF0">
    <property type="entry name" value="CELL CYCLE CHECKPOINT CONTROL PROTEIN"/>
    <property type="match status" value="1"/>
</dbReference>
<keyword evidence="5" id="KW-1185">Reference proteome</keyword>
<name>A0AAN6N395_9PEZI</name>
<proteinExistence type="inferred from homology"/>
<dbReference type="Pfam" id="PF04139">
    <property type="entry name" value="Rad9"/>
    <property type="match status" value="1"/>
</dbReference>
<dbReference type="Proteomes" id="UP001303473">
    <property type="component" value="Unassembled WGS sequence"/>
</dbReference>
<dbReference type="PANTHER" id="PTHR15237">
    <property type="entry name" value="DNA REPAIR PROTEIN RAD9"/>
    <property type="match status" value="1"/>
</dbReference>
<evidence type="ECO:0000313" key="5">
    <source>
        <dbReference type="Proteomes" id="UP001303473"/>
    </source>
</evidence>
<keyword evidence="2" id="KW-0227">DNA damage</keyword>
<dbReference type="GO" id="GO:0030896">
    <property type="term" value="C:checkpoint clamp complex"/>
    <property type="evidence" value="ECO:0007669"/>
    <property type="project" value="UniProtKB-UniRule"/>
</dbReference>
<dbReference type="InterPro" id="IPR007268">
    <property type="entry name" value="Rad9/Ddc1"/>
</dbReference>
<organism evidence="4 5">
    <name type="scientific">Diplogelasinospora grovesii</name>
    <dbReference type="NCBI Taxonomy" id="303347"/>
    <lineage>
        <taxon>Eukaryota</taxon>
        <taxon>Fungi</taxon>
        <taxon>Dikarya</taxon>
        <taxon>Ascomycota</taxon>
        <taxon>Pezizomycotina</taxon>
        <taxon>Sordariomycetes</taxon>
        <taxon>Sordariomycetidae</taxon>
        <taxon>Sordariales</taxon>
        <taxon>Diplogelasinosporaceae</taxon>
        <taxon>Diplogelasinospora</taxon>
    </lineage>
</organism>
<accession>A0AAN6N395</accession>
<dbReference type="EMBL" id="MU853831">
    <property type="protein sequence ID" value="KAK3938371.1"/>
    <property type="molecule type" value="Genomic_DNA"/>
</dbReference>
<dbReference type="SUPFAM" id="SSF55979">
    <property type="entry name" value="DNA clamp"/>
    <property type="match status" value="1"/>
</dbReference>
<feature type="region of interest" description="Disordered" evidence="3">
    <location>
        <begin position="294"/>
        <end position="478"/>
    </location>
</feature>
<dbReference type="GO" id="GO:0071479">
    <property type="term" value="P:cellular response to ionizing radiation"/>
    <property type="evidence" value="ECO:0007669"/>
    <property type="project" value="TreeGrafter"/>
</dbReference>
<dbReference type="InterPro" id="IPR026584">
    <property type="entry name" value="Rad9"/>
</dbReference>
<dbReference type="GO" id="GO:0006281">
    <property type="term" value="P:DNA repair"/>
    <property type="evidence" value="ECO:0007669"/>
    <property type="project" value="UniProtKB-UniRule"/>
</dbReference>
<evidence type="ECO:0000256" key="2">
    <source>
        <dbReference type="PIRNR" id="PIRNR009303"/>
    </source>
</evidence>
<feature type="compositionally biased region" description="Polar residues" evidence="3">
    <location>
        <begin position="342"/>
        <end position="363"/>
    </location>
</feature>
<evidence type="ECO:0000256" key="1">
    <source>
        <dbReference type="ARBA" id="ARBA00008494"/>
    </source>
</evidence>